<reference evidence="1 2" key="1">
    <citation type="submission" date="2015-04" db="EMBL/GenBank/DDBJ databases">
        <title>Taxonomic description and genome sequence of Bacillus campisalis sp. nov., a novel member of the genus Bacillus isolated from solar saltern.</title>
        <authorList>
            <person name="Mathan Kumar R."/>
            <person name="Kaur G."/>
            <person name="Kumar A."/>
            <person name="Singh N.K."/>
            <person name="Kaur N."/>
            <person name="Kumar N."/>
            <person name="Mayilraj S."/>
        </authorList>
    </citation>
    <scope>NUCLEOTIDE SEQUENCE [LARGE SCALE GENOMIC DNA]</scope>
    <source>
        <strain evidence="1 2">SA2-6</strain>
    </source>
</reference>
<comment type="caution">
    <text evidence="1">The sequence shown here is derived from an EMBL/GenBank/DDBJ whole genome shotgun (WGS) entry which is preliminary data.</text>
</comment>
<keyword evidence="2" id="KW-1185">Reference proteome</keyword>
<proteinExistence type="predicted"/>
<dbReference type="RefSeq" id="WP_046521819.1">
    <property type="nucleotide sequence ID" value="NZ_LAYY01000001.1"/>
</dbReference>
<evidence type="ECO:0000313" key="1">
    <source>
        <dbReference type="EMBL" id="KKK39878.1"/>
    </source>
</evidence>
<dbReference type="EMBL" id="LAYY01000001">
    <property type="protein sequence ID" value="KKK39878.1"/>
    <property type="molecule type" value="Genomic_DNA"/>
</dbReference>
<organism evidence="1 2">
    <name type="scientific">Mesobacillus campisalis</name>
    <dbReference type="NCBI Taxonomy" id="1408103"/>
    <lineage>
        <taxon>Bacteria</taxon>
        <taxon>Bacillati</taxon>
        <taxon>Bacillota</taxon>
        <taxon>Bacilli</taxon>
        <taxon>Bacillales</taxon>
        <taxon>Bacillaceae</taxon>
        <taxon>Mesobacillus</taxon>
    </lineage>
</organism>
<dbReference type="Proteomes" id="UP000034166">
    <property type="component" value="Unassembled WGS sequence"/>
</dbReference>
<dbReference type="AlphaFoldDB" id="A0A0M2T0E3"/>
<sequence length="148" mass="16752">MDYSVGIYKNINDNTIFLIPDGFDQHGIRTNINKPAVLKEPYEPAIIGRKLRECFEVAVNRQYTDEDLKAIVTRLVTGEKSDKKIVKEHLFQWVFFNSEMGYEFEPKMKSKDGRGYTAIPNTSPLAVDGGADDLKLGSAVLQTFEACR</sequence>
<accession>A0A0M2T0E3</accession>
<dbReference type="PATRIC" id="fig|1408103.3.peg.206"/>
<protein>
    <submittedName>
        <fullName evidence="1">Uncharacterized protein</fullName>
    </submittedName>
</protein>
<name>A0A0M2T0E3_9BACI</name>
<dbReference type="OrthoDB" id="2849944at2"/>
<evidence type="ECO:0000313" key="2">
    <source>
        <dbReference type="Proteomes" id="UP000034166"/>
    </source>
</evidence>
<gene>
    <name evidence="1" type="ORF">WQ57_00930</name>
</gene>